<dbReference type="PANTHER" id="PTHR30290">
    <property type="entry name" value="PERIPLASMIC BINDING COMPONENT OF ABC TRANSPORTER"/>
    <property type="match status" value="1"/>
</dbReference>
<dbReference type="InterPro" id="IPR039424">
    <property type="entry name" value="SBP_5"/>
</dbReference>
<dbReference type="GO" id="GO:1904680">
    <property type="term" value="F:peptide transmembrane transporter activity"/>
    <property type="evidence" value="ECO:0007669"/>
    <property type="project" value="TreeGrafter"/>
</dbReference>
<accession>A0A645B3U5</accession>
<evidence type="ECO:0000256" key="3">
    <source>
        <dbReference type="ARBA" id="ARBA00022729"/>
    </source>
</evidence>
<name>A0A645B3U5_9ZZZZ</name>
<comment type="caution">
    <text evidence="5">The sequence shown here is derived from an EMBL/GenBank/DDBJ whole genome shotgun (WGS) entry which is preliminary data.</text>
</comment>
<keyword evidence="2" id="KW-0813">Transport</keyword>
<dbReference type="SUPFAM" id="SSF53850">
    <property type="entry name" value="Periplasmic binding protein-like II"/>
    <property type="match status" value="1"/>
</dbReference>
<reference evidence="5" key="1">
    <citation type="submission" date="2019-08" db="EMBL/GenBank/DDBJ databases">
        <authorList>
            <person name="Kucharzyk K."/>
            <person name="Murdoch R.W."/>
            <person name="Higgins S."/>
            <person name="Loffler F."/>
        </authorList>
    </citation>
    <scope>NUCLEOTIDE SEQUENCE</scope>
</reference>
<comment type="similarity">
    <text evidence="1">Belongs to the bacterial solute-binding protein 5 family.</text>
</comment>
<proteinExistence type="inferred from homology"/>
<dbReference type="Gene3D" id="3.40.190.10">
    <property type="entry name" value="Periplasmic binding protein-like II"/>
    <property type="match status" value="1"/>
</dbReference>
<keyword evidence="3" id="KW-0732">Signal</keyword>
<feature type="domain" description="Solute-binding protein family 5" evidence="4">
    <location>
        <begin position="73"/>
        <end position="120"/>
    </location>
</feature>
<evidence type="ECO:0000259" key="4">
    <source>
        <dbReference type="Pfam" id="PF00496"/>
    </source>
</evidence>
<dbReference type="GO" id="GO:0015833">
    <property type="term" value="P:peptide transport"/>
    <property type="evidence" value="ECO:0007669"/>
    <property type="project" value="TreeGrafter"/>
</dbReference>
<sequence length="121" mass="13371">MKRRASFTKTILTTALLIAAGSASIAANAATMRWAGANDILTTDPHSQNHQTTHAFMQQVYESLVRYDDKYQTVPALATKWTQVSPTQMRFELRKGVKFHDGAPFTADDVIFSLTRAGTPP</sequence>
<protein>
    <submittedName>
        <fullName evidence="5">HTH-type transcriptional regulator SgrR</fullName>
    </submittedName>
</protein>
<gene>
    <name evidence="5" type="primary">sgrR_3</name>
    <name evidence="5" type="ORF">SDC9_103196</name>
</gene>
<evidence type="ECO:0000313" key="5">
    <source>
        <dbReference type="EMBL" id="MPM56394.1"/>
    </source>
</evidence>
<dbReference type="AlphaFoldDB" id="A0A645B3U5"/>
<dbReference type="PANTHER" id="PTHR30290:SF9">
    <property type="entry name" value="OLIGOPEPTIDE-BINDING PROTEIN APPA"/>
    <property type="match status" value="1"/>
</dbReference>
<dbReference type="EMBL" id="VSSQ01015737">
    <property type="protein sequence ID" value="MPM56394.1"/>
    <property type="molecule type" value="Genomic_DNA"/>
</dbReference>
<evidence type="ECO:0000256" key="2">
    <source>
        <dbReference type="ARBA" id="ARBA00022448"/>
    </source>
</evidence>
<dbReference type="Pfam" id="PF00496">
    <property type="entry name" value="SBP_bac_5"/>
    <property type="match status" value="1"/>
</dbReference>
<evidence type="ECO:0000256" key="1">
    <source>
        <dbReference type="ARBA" id="ARBA00005695"/>
    </source>
</evidence>
<organism evidence="5">
    <name type="scientific">bioreactor metagenome</name>
    <dbReference type="NCBI Taxonomy" id="1076179"/>
    <lineage>
        <taxon>unclassified sequences</taxon>
        <taxon>metagenomes</taxon>
        <taxon>ecological metagenomes</taxon>
    </lineage>
</organism>
<dbReference type="InterPro" id="IPR000914">
    <property type="entry name" value="SBP_5_dom"/>
</dbReference>